<reference evidence="1 2" key="1">
    <citation type="submission" date="2012-08" db="EMBL/GenBank/DDBJ databases">
        <title>Oryza genome evolution.</title>
        <authorList>
            <person name="Wing R.A."/>
        </authorList>
    </citation>
    <scope>NUCLEOTIDE SEQUENCE</scope>
</reference>
<dbReference type="EnsemblPlants" id="LPERR11G06690.1">
    <property type="protein sequence ID" value="LPERR11G06690.1"/>
    <property type="gene ID" value="LPERR11G06690"/>
</dbReference>
<evidence type="ECO:0000313" key="1">
    <source>
        <dbReference type="EnsemblPlants" id="LPERR11G06690.1"/>
    </source>
</evidence>
<evidence type="ECO:0000313" key="2">
    <source>
        <dbReference type="Proteomes" id="UP000032180"/>
    </source>
</evidence>
<reference evidence="1" key="3">
    <citation type="submission" date="2015-04" db="UniProtKB">
        <authorList>
            <consortium name="EnsemblPlants"/>
        </authorList>
    </citation>
    <scope>IDENTIFICATION</scope>
</reference>
<protein>
    <submittedName>
        <fullName evidence="1">Uncharacterized protein</fullName>
    </submittedName>
</protein>
<dbReference type="STRING" id="77586.A0A0D9XQJ9"/>
<keyword evidence="2" id="KW-1185">Reference proteome</keyword>
<reference evidence="2" key="2">
    <citation type="submission" date="2013-12" db="EMBL/GenBank/DDBJ databases">
        <authorList>
            <person name="Yu Y."/>
            <person name="Lee S."/>
            <person name="de Baynast K."/>
            <person name="Wissotski M."/>
            <person name="Liu L."/>
            <person name="Talag J."/>
            <person name="Goicoechea J."/>
            <person name="Angelova A."/>
            <person name="Jetty R."/>
            <person name="Kudrna D."/>
            <person name="Golser W."/>
            <person name="Rivera L."/>
            <person name="Zhang J."/>
            <person name="Wing R."/>
        </authorList>
    </citation>
    <scope>NUCLEOTIDE SEQUENCE</scope>
</reference>
<dbReference type="Gene3D" id="2.30.39.10">
    <property type="entry name" value="Alpha-1-antitrypsin, domain 1"/>
    <property type="match status" value="1"/>
</dbReference>
<sequence length="72" mass="8076">MSSREDQFIGKYERFKVLRLSYNQTKKHDGDGYDGTTPFSSIMSDDDSEDEYVGLSMCIFLPDVRGGLPAGT</sequence>
<dbReference type="AlphaFoldDB" id="A0A0D9XQJ9"/>
<dbReference type="Proteomes" id="UP000032180">
    <property type="component" value="Chromosome 11"/>
</dbReference>
<accession>A0A0D9XQJ9</accession>
<name>A0A0D9XQJ9_9ORYZ</name>
<dbReference type="Gramene" id="LPERR11G06690.1">
    <property type="protein sequence ID" value="LPERR11G06690.1"/>
    <property type="gene ID" value="LPERR11G06690"/>
</dbReference>
<organism evidence="1 2">
    <name type="scientific">Leersia perrieri</name>
    <dbReference type="NCBI Taxonomy" id="77586"/>
    <lineage>
        <taxon>Eukaryota</taxon>
        <taxon>Viridiplantae</taxon>
        <taxon>Streptophyta</taxon>
        <taxon>Embryophyta</taxon>
        <taxon>Tracheophyta</taxon>
        <taxon>Spermatophyta</taxon>
        <taxon>Magnoliopsida</taxon>
        <taxon>Liliopsida</taxon>
        <taxon>Poales</taxon>
        <taxon>Poaceae</taxon>
        <taxon>BOP clade</taxon>
        <taxon>Oryzoideae</taxon>
        <taxon>Oryzeae</taxon>
        <taxon>Oryzinae</taxon>
        <taxon>Leersia</taxon>
    </lineage>
</organism>
<dbReference type="HOGENOM" id="CLU_2725813_0_0_1"/>
<dbReference type="InterPro" id="IPR042185">
    <property type="entry name" value="Serpin_sf_2"/>
</dbReference>
<proteinExistence type="predicted"/>